<proteinExistence type="inferred from homology"/>
<dbReference type="Gene3D" id="2.10.109.10">
    <property type="entry name" value="Umud Fragment, subunit A"/>
    <property type="match status" value="1"/>
</dbReference>
<keyword evidence="6" id="KW-1185">Reference proteome</keyword>
<gene>
    <name evidence="5" type="primary">lepB</name>
    <name evidence="5" type="ORF">AAE021_03870</name>
</gene>
<evidence type="ECO:0000256" key="1">
    <source>
        <dbReference type="ARBA" id="ARBA00004401"/>
    </source>
</evidence>
<dbReference type="PANTHER" id="PTHR43390:SF1">
    <property type="entry name" value="CHLOROPLAST PROCESSING PEPTIDASE"/>
    <property type="match status" value="1"/>
</dbReference>
<dbReference type="Proteomes" id="UP001448858">
    <property type="component" value="Chromosome"/>
</dbReference>
<dbReference type="NCBIfam" id="TIGR02227">
    <property type="entry name" value="sigpep_I_bact"/>
    <property type="match status" value="1"/>
</dbReference>
<comment type="similarity">
    <text evidence="2 3">Belongs to the peptidase S26 family.</text>
</comment>
<dbReference type="InterPro" id="IPR000223">
    <property type="entry name" value="Pept_S26A_signal_pept_1"/>
</dbReference>
<dbReference type="InterPro" id="IPR019533">
    <property type="entry name" value="Peptidase_S26"/>
</dbReference>
<keyword evidence="3 5" id="KW-0378">Hydrolase</keyword>
<protein>
    <recommendedName>
        <fullName evidence="3">Signal peptidase I</fullName>
        <ecNumber evidence="3">3.4.21.89</ecNumber>
    </recommendedName>
</protein>
<keyword evidence="3" id="KW-0645">Protease</keyword>
<dbReference type="EC" id="3.4.21.89" evidence="3"/>
<dbReference type="SUPFAM" id="SSF51306">
    <property type="entry name" value="LexA/Signal peptidase"/>
    <property type="match status" value="1"/>
</dbReference>
<comment type="catalytic activity">
    <reaction evidence="3">
        <text>Cleavage of hydrophobic, N-terminal signal or leader sequences from secreted and periplasmic proteins.</text>
        <dbReference type="EC" id="3.4.21.89"/>
    </reaction>
</comment>
<dbReference type="PRINTS" id="PR00727">
    <property type="entry name" value="LEADERPTASE"/>
</dbReference>
<evidence type="ECO:0000313" key="5">
    <source>
        <dbReference type="EMBL" id="WZP16730.1"/>
    </source>
</evidence>
<reference evidence="5 6" key="1">
    <citation type="submission" date="2024-04" db="EMBL/GenBank/DDBJ databases">
        <title>Arthrobacter sp. from Plains bison fecal sample.</title>
        <authorList>
            <person name="Ruzzini A."/>
        </authorList>
    </citation>
    <scope>NUCLEOTIDE SEQUENCE [LARGE SCALE GENOMIC DNA]</scope>
    <source>
        <strain evidence="5 6">EINP1</strain>
    </source>
</reference>
<dbReference type="EMBL" id="CP151657">
    <property type="protein sequence ID" value="WZP16730.1"/>
    <property type="molecule type" value="Genomic_DNA"/>
</dbReference>
<keyword evidence="3" id="KW-0472">Membrane</keyword>
<name>A0ABZ2ZZY2_9MICC</name>
<keyword evidence="3" id="KW-1133">Transmembrane helix</keyword>
<evidence type="ECO:0000256" key="2">
    <source>
        <dbReference type="ARBA" id="ARBA00009370"/>
    </source>
</evidence>
<evidence type="ECO:0000313" key="6">
    <source>
        <dbReference type="Proteomes" id="UP001448858"/>
    </source>
</evidence>
<organism evidence="5 6">
    <name type="scientific">Arthrobacter citreus</name>
    <dbReference type="NCBI Taxonomy" id="1670"/>
    <lineage>
        <taxon>Bacteria</taxon>
        <taxon>Bacillati</taxon>
        <taxon>Actinomycetota</taxon>
        <taxon>Actinomycetes</taxon>
        <taxon>Micrococcales</taxon>
        <taxon>Micrococcaceae</taxon>
        <taxon>Arthrobacter</taxon>
    </lineage>
</organism>
<dbReference type="PANTHER" id="PTHR43390">
    <property type="entry name" value="SIGNAL PEPTIDASE I"/>
    <property type="match status" value="1"/>
</dbReference>
<sequence>MIHAASASDDSPDSSPKHTKRRSRFVGWRFVLCALAAAVVLAALVRAFVVDIYYIPSASMEPLLEPGDRVVVSRTDYRSGDIQRGDVIVFDGRGSLAPLHNGDPAPVTALKSVARWVGLAGSDTVYVKRVIGIPGDRVSCCTAEEPRVTVNGTPVDESYVYPGDAPSEQSFDVIVPEGRLWLMGDHRSESADSRSLLGAPGGGLVSEARVIGRATSILWPLERSSDIERLELGAEWNTAK</sequence>
<evidence type="ECO:0000256" key="3">
    <source>
        <dbReference type="RuleBase" id="RU362042"/>
    </source>
</evidence>
<comment type="subcellular location">
    <subcellularLocation>
        <location evidence="1">Cell membrane</location>
        <topology evidence="1">Single-pass type II membrane protein</topology>
    </subcellularLocation>
    <subcellularLocation>
        <location evidence="3">Membrane</location>
        <topology evidence="3">Single-pass type II membrane protein</topology>
    </subcellularLocation>
</comment>
<dbReference type="CDD" id="cd06530">
    <property type="entry name" value="S26_SPase_I"/>
    <property type="match status" value="1"/>
</dbReference>
<dbReference type="GO" id="GO:0009003">
    <property type="term" value="F:signal peptidase activity"/>
    <property type="evidence" value="ECO:0007669"/>
    <property type="project" value="UniProtKB-EC"/>
</dbReference>
<dbReference type="RefSeq" id="WP_342024333.1">
    <property type="nucleotide sequence ID" value="NZ_CP151657.1"/>
</dbReference>
<dbReference type="InterPro" id="IPR036286">
    <property type="entry name" value="LexA/Signal_pep-like_sf"/>
</dbReference>
<keyword evidence="3" id="KW-0812">Transmembrane</keyword>
<evidence type="ECO:0000259" key="4">
    <source>
        <dbReference type="Pfam" id="PF10502"/>
    </source>
</evidence>
<dbReference type="Pfam" id="PF10502">
    <property type="entry name" value="Peptidase_S26"/>
    <property type="match status" value="1"/>
</dbReference>
<accession>A0ABZ2ZZY2</accession>
<feature type="transmembrane region" description="Helical" evidence="3">
    <location>
        <begin position="30"/>
        <end position="55"/>
    </location>
</feature>
<feature type="domain" description="Peptidase S26" evidence="4">
    <location>
        <begin position="32"/>
        <end position="219"/>
    </location>
</feature>